<dbReference type="CDD" id="cd00610">
    <property type="entry name" value="OAT_like"/>
    <property type="match status" value="1"/>
</dbReference>
<dbReference type="Gene3D" id="3.40.640.10">
    <property type="entry name" value="Type I PLP-dependent aspartate aminotransferase-like (Major domain)"/>
    <property type="match status" value="1"/>
</dbReference>
<comment type="catalytic activity">
    <reaction evidence="8 9">
        <text>(8S)-8-amino-7-oxononanoate + S-adenosyl-L-methionine = S-adenosyl-4-methylsulfanyl-2-oxobutanoate + (7R,8S)-7,8-diammoniononanoate</text>
        <dbReference type="Rhea" id="RHEA:16861"/>
        <dbReference type="ChEBI" id="CHEBI:16490"/>
        <dbReference type="ChEBI" id="CHEBI:59789"/>
        <dbReference type="ChEBI" id="CHEBI:149468"/>
        <dbReference type="ChEBI" id="CHEBI:149469"/>
        <dbReference type="EC" id="2.6.1.62"/>
    </reaction>
</comment>
<feature type="site" description="Participates in the substrate recognition with KAPA and in a stacking interaction with the adenine ring of SAM" evidence="9">
    <location>
        <position position="24"/>
    </location>
</feature>
<feature type="binding site" evidence="9">
    <location>
        <position position="399"/>
    </location>
    <ligand>
        <name>substrate</name>
    </ligand>
</feature>
<dbReference type="InterPro" id="IPR005814">
    <property type="entry name" value="Aminotrans_3"/>
</dbReference>
<dbReference type="Pfam" id="PF00202">
    <property type="entry name" value="Aminotran_3"/>
    <property type="match status" value="1"/>
</dbReference>
<dbReference type="STRING" id="679937.Bcop_0993"/>
<feature type="binding site" evidence="9">
    <location>
        <position position="315"/>
    </location>
    <ligand>
        <name>substrate</name>
    </ligand>
</feature>
<dbReference type="SUPFAM" id="SSF53383">
    <property type="entry name" value="PLP-dependent transferases"/>
    <property type="match status" value="1"/>
</dbReference>
<evidence type="ECO:0000256" key="5">
    <source>
        <dbReference type="ARBA" id="ARBA00022691"/>
    </source>
</evidence>
<dbReference type="Gene3D" id="3.90.1150.10">
    <property type="entry name" value="Aspartate Aminotransferase, domain 1"/>
    <property type="match status" value="1"/>
</dbReference>
<evidence type="ECO:0000313" key="11">
    <source>
        <dbReference type="Proteomes" id="UP000018439"/>
    </source>
</evidence>
<feature type="modified residue" description="N6-(pyridoxal phosphate)lysine" evidence="9">
    <location>
        <position position="282"/>
    </location>
</feature>
<dbReference type="NCBIfam" id="NF005940">
    <property type="entry name" value="PRK07986.1"/>
    <property type="match status" value="1"/>
</dbReference>
<dbReference type="GO" id="GO:0004015">
    <property type="term" value="F:adenosylmethionine-8-amino-7-oxononanoate transaminase activity"/>
    <property type="evidence" value="ECO:0007669"/>
    <property type="project" value="UniProtKB-UniRule"/>
</dbReference>
<comment type="subcellular location">
    <subcellularLocation>
        <location evidence="9">Cytoplasm</location>
    </subcellularLocation>
</comment>
<dbReference type="EC" id="2.6.1.62" evidence="9"/>
<feature type="binding site" evidence="9">
    <location>
        <position position="282"/>
    </location>
    <ligand>
        <name>substrate</name>
    </ligand>
</feature>
<sequence>MNCNITDKAQELLDFDVKHIMHPYTSPTKPIPCYLVESASGVYLNMSDGRRLIDGMSSWWAVIHGYNNIYMNEAITTQLNKMSHVMFGGITHEPAVKLAKRLIQMTPKGLDHVFYSDSGSVAVEVALKMALQYWYSVEQPKKCKFATVRSGYHGDTWHPMSVCDPVTGMHHIFNQTLSAQFFVPKPTTKFDGIWNESDLDAVCDLFTNHHKEIAAFIIEPIVQGAGGMRFYHPNYLSGLRKLCKEYHILLIVDEIATGFGRTGKMFACEWSQITPDIMCVGKALTSGYITFAATLTSHKVAQVISNGYPGVFMHGPTFMGNPLACSAANASLDLIEKYNILDKISKIEAQLKIELNSLNSLNGVKEVRVLGAIGVVEVEEEVNLEVLQKMFVDRGIWIRPFGKLIYMMPPYVITSEQLHQLTSQFCKTVQDYLV</sequence>
<dbReference type="InterPro" id="IPR015424">
    <property type="entry name" value="PyrdxlP-dep_Trfase"/>
</dbReference>
<keyword evidence="4 9" id="KW-0808">Transferase</keyword>
<dbReference type="PANTHER" id="PTHR42684">
    <property type="entry name" value="ADENOSYLMETHIONINE-8-AMINO-7-OXONONANOATE AMINOTRANSFERASE"/>
    <property type="match status" value="1"/>
</dbReference>
<accession>F3ZUN5</accession>
<organism evidence="10 11">
    <name type="scientific">Bacteroides coprosuis DSM 18011</name>
    <dbReference type="NCBI Taxonomy" id="679937"/>
    <lineage>
        <taxon>Bacteria</taxon>
        <taxon>Pseudomonadati</taxon>
        <taxon>Bacteroidota</taxon>
        <taxon>Bacteroidia</taxon>
        <taxon>Bacteroidales</taxon>
        <taxon>Bacteroidaceae</taxon>
        <taxon>Bacteroides</taxon>
    </lineage>
</organism>
<comment type="function">
    <text evidence="9">Catalyzes the transfer of the alpha-amino group from S-adenosyl-L-methionine (SAM) to 7-keto-8-aminopelargonic acid (KAPA) to form 7,8-diaminopelargonic acid (DAPA). It is the only aminotransferase known to utilize SAM as an amino donor.</text>
</comment>
<dbReference type="HOGENOM" id="CLU_016922_4_3_10"/>
<feature type="binding site" evidence="9">
    <location>
        <position position="253"/>
    </location>
    <ligand>
        <name>pyridoxal 5'-phosphate</name>
        <dbReference type="ChEBI" id="CHEBI:597326"/>
    </ligand>
</feature>
<dbReference type="GO" id="GO:0051537">
    <property type="term" value="F:2 iron, 2 sulfur cluster binding"/>
    <property type="evidence" value="ECO:0007669"/>
    <property type="project" value="UniProtKB-KW"/>
</dbReference>
<keyword evidence="3 9" id="KW-0032">Aminotransferase</keyword>
<comment type="cofactor">
    <cofactor evidence="1 9">
        <name>pyridoxal 5'-phosphate</name>
        <dbReference type="ChEBI" id="CHEBI:597326"/>
    </cofactor>
</comment>
<dbReference type="HAMAP" id="MF_00834">
    <property type="entry name" value="BioA"/>
    <property type="match status" value="1"/>
</dbReference>
<evidence type="ECO:0000256" key="9">
    <source>
        <dbReference type="HAMAP-Rule" id="MF_00834"/>
    </source>
</evidence>
<dbReference type="GO" id="GO:0005737">
    <property type="term" value="C:cytoplasm"/>
    <property type="evidence" value="ECO:0007669"/>
    <property type="project" value="UniProtKB-SubCell"/>
</dbReference>
<evidence type="ECO:0000313" key="10">
    <source>
        <dbReference type="EMBL" id="EGJ71200.1"/>
    </source>
</evidence>
<comment type="pathway">
    <text evidence="2 9">Cofactor biosynthesis; biotin biosynthesis; 7,8-diaminononanoate from 8-amino-7-oxononanoate (SAM route): step 1/1.</text>
</comment>
<dbReference type="PROSITE" id="PS00600">
    <property type="entry name" value="AA_TRANSFER_CLASS_3"/>
    <property type="match status" value="1"/>
</dbReference>
<dbReference type="PANTHER" id="PTHR42684:SF17">
    <property type="entry name" value="ADENOSYLMETHIONINE-8-AMINO-7-OXONONANOATE AMINOTRANSFERASE"/>
    <property type="match status" value="1"/>
</dbReference>
<dbReference type="AlphaFoldDB" id="F3ZUN5"/>
<dbReference type="InterPro" id="IPR005815">
    <property type="entry name" value="BioA"/>
</dbReference>
<evidence type="ECO:0000256" key="8">
    <source>
        <dbReference type="ARBA" id="ARBA00048449"/>
    </source>
</evidence>
<dbReference type="PIRSF" id="PIRSF000521">
    <property type="entry name" value="Transaminase_4ab_Lys_Orn"/>
    <property type="match status" value="1"/>
</dbReference>
<keyword evidence="11" id="KW-1185">Reference proteome</keyword>
<keyword evidence="5 9" id="KW-0949">S-adenosyl-L-methionine</keyword>
<dbReference type="OrthoDB" id="9807885at2"/>
<evidence type="ECO:0000256" key="2">
    <source>
        <dbReference type="ARBA" id="ARBA00005063"/>
    </source>
</evidence>
<dbReference type="FunFam" id="3.40.640.10:FF:000041">
    <property type="entry name" value="Adenosylmethionine-8-amino-7-oxononanoate aminotransferase"/>
    <property type="match status" value="1"/>
</dbReference>
<protein>
    <recommendedName>
        <fullName evidence="9">Adenosylmethionine-8-amino-7-oxononanoate aminotransferase</fullName>
        <ecNumber evidence="9">2.6.1.62</ecNumber>
    </recommendedName>
    <alternativeName>
        <fullName evidence="9">7,8-diamino-pelargonic acid aminotransferase</fullName>
        <shortName evidence="9">DAPA AT</shortName>
        <shortName evidence="9">DAPA aminotransferase</shortName>
    </alternativeName>
    <alternativeName>
        <fullName evidence="9">7,8-diaminononanoate synthase</fullName>
        <shortName evidence="9">DANS</shortName>
    </alternativeName>
    <alternativeName>
        <fullName evidence="9">Diaminopelargonic acid synthase</fullName>
    </alternativeName>
</protein>
<feature type="binding site" evidence="9">
    <location>
        <begin position="316"/>
        <end position="317"/>
    </location>
    <ligand>
        <name>pyridoxal 5'-phosphate</name>
        <dbReference type="ChEBI" id="CHEBI:597326"/>
    </ligand>
</feature>
<dbReference type="NCBIfam" id="TIGR00508">
    <property type="entry name" value="bioA"/>
    <property type="match status" value="1"/>
</dbReference>
<evidence type="ECO:0000256" key="6">
    <source>
        <dbReference type="ARBA" id="ARBA00022756"/>
    </source>
</evidence>
<gene>
    <name evidence="9" type="primary">bioA</name>
    <name evidence="10" type="ORF">Bcop_0993</name>
</gene>
<dbReference type="InterPro" id="IPR015421">
    <property type="entry name" value="PyrdxlP-dep_Trfase_major"/>
</dbReference>
<comment type="subunit">
    <text evidence="9">Homodimer.</text>
</comment>
<keyword evidence="9" id="KW-0963">Cytoplasm</keyword>
<evidence type="ECO:0000256" key="1">
    <source>
        <dbReference type="ARBA" id="ARBA00001933"/>
    </source>
</evidence>
<feature type="binding site" evidence="9">
    <location>
        <position position="59"/>
    </location>
    <ligand>
        <name>substrate</name>
    </ligand>
</feature>
<evidence type="ECO:0000256" key="3">
    <source>
        <dbReference type="ARBA" id="ARBA00022576"/>
    </source>
</evidence>
<dbReference type="GO" id="GO:0030170">
    <property type="term" value="F:pyridoxal phosphate binding"/>
    <property type="evidence" value="ECO:0007669"/>
    <property type="project" value="UniProtKB-UniRule"/>
</dbReference>
<evidence type="ECO:0000256" key="4">
    <source>
        <dbReference type="ARBA" id="ARBA00022679"/>
    </source>
</evidence>
<keyword evidence="7 9" id="KW-0663">Pyridoxal phosphate</keyword>
<dbReference type="Proteomes" id="UP000018439">
    <property type="component" value="Chromosome"/>
</dbReference>
<evidence type="ECO:0000256" key="7">
    <source>
        <dbReference type="ARBA" id="ARBA00022898"/>
    </source>
</evidence>
<comment type="similarity">
    <text evidence="9">Belongs to the class-III pyridoxal-phosphate-dependent aminotransferase family. BioA subfamily.</text>
</comment>
<dbReference type="NCBIfam" id="NF004624">
    <property type="entry name" value="PRK05964.1"/>
    <property type="match status" value="1"/>
</dbReference>
<keyword evidence="6 9" id="KW-0093">Biotin biosynthesis</keyword>
<proteinExistence type="inferred from homology"/>
<dbReference type="InterPro" id="IPR015422">
    <property type="entry name" value="PyrdxlP-dep_Trfase_small"/>
</dbReference>
<dbReference type="UniPathway" id="UPA00078">
    <property type="reaction ID" value="UER00160"/>
</dbReference>
<feature type="binding site" evidence="9">
    <location>
        <position position="152"/>
    </location>
    <ligand>
        <name>substrate</name>
    </ligand>
</feature>
<dbReference type="GO" id="GO:0009102">
    <property type="term" value="P:biotin biosynthetic process"/>
    <property type="evidence" value="ECO:0007669"/>
    <property type="project" value="UniProtKB-UniRule"/>
</dbReference>
<dbReference type="EMBL" id="CM001167">
    <property type="protein sequence ID" value="EGJ71200.1"/>
    <property type="molecule type" value="Genomic_DNA"/>
</dbReference>
<reference evidence="10 11" key="1">
    <citation type="journal article" date="2011" name="Stand. Genomic Sci.">
        <title>Non-contiguous finished genome sequence of Bacteroides coprosuis type strain (PC139).</title>
        <authorList>
            <person name="Land M."/>
            <person name="Held B."/>
            <person name="Gronow S."/>
            <person name="Abt B."/>
            <person name="Lucas S."/>
            <person name="Del Rio T.G."/>
            <person name="Nolan M."/>
            <person name="Tice H."/>
            <person name="Cheng J.F."/>
            <person name="Pitluck S."/>
            <person name="Liolios K."/>
            <person name="Pagani I."/>
            <person name="Ivanova N."/>
            <person name="Mavromatis K."/>
            <person name="Mikhailova N."/>
            <person name="Pati A."/>
            <person name="Tapia R."/>
            <person name="Han C."/>
            <person name="Goodwin L."/>
            <person name="Chen A."/>
            <person name="Palaniappan K."/>
            <person name="Hauser L."/>
            <person name="Brambilla E.M."/>
            <person name="Rohde M."/>
            <person name="Goker M."/>
            <person name="Detter J.C."/>
            <person name="Woyke T."/>
            <person name="Bristow J."/>
            <person name="Eisen J.A."/>
            <person name="Markowitz V."/>
            <person name="Hugenholtz P."/>
            <person name="Kyrpides N.C."/>
            <person name="Klenk H.P."/>
            <person name="Lapidus A."/>
        </authorList>
    </citation>
    <scope>NUCLEOTIDE SEQUENCE</scope>
    <source>
        <strain evidence="10 11">DSM 18011</strain>
    </source>
</reference>
<dbReference type="eggNOG" id="COG0161">
    <property type="taxonomic scope" value="Bacteria"/>
</dbReference>
<feature type="binding site" evidence="9">
    <location>
        <begin position="119"/>
        <end position="120"/>
    </location>
    <ligand>
        <name>pyridoxal 5'-phosphate</name>
        <dbReference type="ChEBI" id="CHEBI:597326"/>
    </ligand>
</feature>
<name>F3ZUN5_9BACE</name>
<dbReference type="InterPro" id="IPR049704">
    <property type="entry name" value="Aminotrans_3_PPA_site"/>
</dbReference>